<dbReference type="EMBL" id="KV006337">
    <property type="protein sequence ID" value="KZV32886.1"/>
    <property type="molecule type" value="Genomic_DNA"/>
</dbReference>
<evidence type="ECO:0000256" key="1">
    <source>
        <dbReference type="SAM" id="MobiDB-lite"/>
    </source>
</evidence>
<evidence type="ECO:0000313" key="4">
    <source>
        <dbReference type="Proteomes" id="UP000250235"/>
    </source>
</evidence>
<accession>A0A2Z7BLR3</accession>
<dbReference type="Proteomes" id="UP000250235">
    <property type="component" value="Unassembled WGS sequence"/>
</dbReference>
<reference evidence="3 4" key="1">
    <citation type="journal article" date="2015" name="Proc. Natl. Acad. Sci. U.S.A.">
        <title>The resurrection genome of Boea hygrometrica: A blueprint for survival of dehydration.</title>
        <authorList>
            <person name="Xiao L."/>
            <person name="Yang G."/>
            <person name="Zhang L."/>
            <person name="Yang X."/>
            <person name="Zhao S."/>
            <person name="Ji Z."/>
            <person name="Zhou Q."/>
            <person name="Hu M."/>
            <person name="Wang Y."/>
            <person name="Chen M."/>
            <person name="Xu Y."/>
            <person name="Jin H."/>
            <person name="Xiao X."/>
            <person name="Hu G."/>
            <person name="Bao F."/>
            <person name="Hu Y."/>
            <person name="Wan P."/>
            <person name="Li L."/>
            <person name="Deng X."/>
            <person name="Kuang T."/>
            <person name="Xiang C."/>
            <person name="Zhu J.K."/>
            <person name="Oliver M.J."/>
            <person name="He Y."/>
        </authorList>
    </citation>
    <scope>NUCLEOTIDE SEQUENCE [LARGE SCALE GENOMIC DNA]</scope>
    <source>
        <strain evidence="4">cv. XS01</strain>
    </source>
</reference>
<proteinExistence type="predicted"/>
<feature type="region of interest" description="Disordered" evidence="1">
    <location>
        <begin position="30"/>
        <end position="52"/>
    </location>
</feature>
<organism evidence="3 4">
    <name type="scientific">Dorcoceras hygrometricum</name>
    <dbReference type="NCBI Taxonomy" id="472368"/>
    <lineage>
        <taxon>Eukaryota</taxon>
        <taxon>Viridiplantae</taxon>
        <taxon>Streptophyta</taxon>
        <taxon>Embryophyta</taxon>
        <taxon>Tracheophyta</taxon>
        <taxon>Spermatophyta</taxon>
        <taxon>Magnoliopsida</taxon>
        <taxon>eudicotyledons</taxon>
        <taxon>Gunneridae</taxon>
        <taxon>Pentapetalae</taxon>
        <taxon>asterids</taxon>
        <taxon>lamiids</taxon>
        <taxon>Lamiales</taxon>
        <taxon>Gesneriaceae</taxon>
        <taxon>Didymocarpoideae</taxon>
        <taxon>Trichosporeae</taxon>
        <taxon>Loxocarpinae</taxon>
        <taxon>Dorcoceras</taxon>
    </lineage>
</organism>
<keyword evidence="2" id="KW-0732">Signal</keyword>
<feature type="compositionally biased region" description="Gly residues" evidence="1">
    <location>
        <begin position="36"/>
        <end position="48"/>
    </location>
</feature>
<evidence type="ECO:0000313" key="3">
    <source>
        <dbReference type="EMBL" id="KZV32886.1"/>
    </source>
</evidence>
<keyword evidence="4" id="KW-1185">Reference proteome</keyword>
<feature type="chain" id="PRO_5016318568" evidence="2">
    <location>
        <begin position="31"/>
        <end position="88"/>
    </location>
</feature>
<feature type="signal peptide" evidence="2">
    <location>
        <begin position="1"/>
        <end position="30"/>
    </location>
</feature>
<dbReference type="AlphaFoldDB" id="A0A2Z7BLR3"/>
<protein>
    <submittedName>
        <fullName evidence="3">Uncharacterized protein</fullName>
    </submittedName>
</protein>
<sequence length="88" mass="9646">MNRKSPNITRKFLLVVAIFMAILMTETAEGRRGSGGRKGATGMGGTAGGRVHHRRHSAAPSLSYPLVANKISLVERFIFNIFLTFLML</sequence>
<name>A0A2Z7BLR3_9LAMI</name>
<evidence type="ECO:0000256" key="2">
    <source>
        <dbReference type="SAM" id="SignalP"/>
    </source>
</evidence>
<gene>
    <name evidence="3" type="ORF">F511_01397</name>
</gene>